<comment type="caution">
    <text evidence="1">The sequence shown here is derived from an EMBL/GenBank/DDBJ whole genome shotgun (WGS) entry which is preliminary data.</text>
</comment>
<proteinExistence type="predicted"/>
<dbReference type="EMBL" id="WTYN01000001">
    <property type="protein sequence ID" value="MXO62084.1"/>
    <property type="molecule type" value="Genomic_DNA"/>
</dbReference>
<accession>A0A844YGD0</accession>
<reference evidence="1 2" key="1">
    <citation type="submission" date="2019-12" db="EMBL/GenBank/DDBJ databases">
        <title>Genomic-based taxomic classification of the family Erythrobacteraceae.</title>
        <authorList>
            <person name="Xu L."/>
        </authorList>
    </citation>
    <scope>NUCLEOTIDE SEQUENCE [LARGE SCALE GENOMIC DNA]</scope>
    <source>
        <strain evidence="1 2">MCCC 1A09965</strain>
    </source>
</reference>
<sequence length="257" mass="29256">MSEQIQDLGQGFRTIRGSFKIAGMVDVGTQCSLVEMSNGEFVFLDSYTLPDEIRDEVYELTENGRKVSAIINVHPFHTIHCEWMHRAFPQAKLYGTARHHRKWPDLPWQDETCEGTSFPGLFRQDFEFSQPAGCRLVCEDENVHFSSILVYHPASRTIHVDDTLSYLDAAFPLSLLPMTGRLDFHPTLGKALEQRAGAADDFREWAYDIGVRWADARQIAAAHNSVVELEPESFPDRIGEALGRVKKTLDEHREKYG</sequence>
<evidence type="ECO:0000313" key="1">
    <source>
        <dbReference type="EMBL" id="MXO62084.1"/>
    </source>
</evidence>
<organism evidence="1 2">
    <name type="scientific">Qipengyuania oceanensis</name>
    <dbReference type="NCBI Taxonomy" id="1463597"/>
    <lineage>
        <taxon>Bacteria</taxon>
        <taxon>Pseudomonadati</taxon>
        <taxon>Pseudomonadota</taxon>
        <taxon>Alphaproteobacteria</taxon>
        <taxon>Sphingomonadales</taxon>
        <taxon>Erythrobacteraceae</taxon>
        <taxon>Qipengyuania</taxon>
    </lineage>
</organism>
<dbReference type="InterPro" id="IPR036866">
    <property type="entry name" value="RibonucZ/Hydroxyglut_hydro"/>
</dbReference>
<gene>
    <name evidence="1" type="ORF">GRI48_03575</name>
</gene>
<dbReference type="OrthoDB" id="7402742at2"/>
<name>A0A844YGD0_9SPHN</name>
<evidence type="ECO:0008006" key="3">
    <source>
        <dbReference type="Google" id="ProtNLM"/>
    </source>
</evidence>
<dbReference type="RefSeq" id="WP_160671514.1">
    <property type="nucleotide sequence ID" value="NZ_WTYN01000001.1"/>
</dbReference>
<keyword evidence="2" id="KW-1185">Reference proteome</keyword>
<evidence type="ECO:0000313" key="2">
    <source>
        <dbReference type="Proteomes" id="UP000445582"/>
    </source>
</evidence>
<protein>
    <recommendedName>
        <fullName evidence="3">MBL fold metallo-hydrolase</fullName>
    </recommendedName>
</protein>
<dbReference type="AlphaFoldDB" id="A0A844YGD0"/>
<dbReference type="Proteomes" id="UP000445582">
    <property type="component" value="Unassembled WGS sequence"/>
</dbReference>
<dbReference type="SUPFAM" id="SSF56281">
    <property type="entry name" value="Metallo-hydrolase/oxidoreductase"/>
    <property type="match status" value="1"/>
</dbReference>